<dbReference type="RefSeq" id="WP_154073150.1">
    <property type="nucleotide sequence ID" value="NZ_LT670818.1"/>
</dbReference>
<gene>
    <name evidence="1" type="ORF">SAMN05444169_2212</name>
</gene>
<reference evidence="1 2" key="1">
    <citation type="submission" date="2016-11" db="EMBL/GenBank/DDBJ databases">
        <authorList>
            <person name="Jaros S."/>
            <person name="Januszkiewicz K."/>
            <person name="Wedrychowicz H."/>
        </authorList>
    </citation>
    <scope>NUCLEOTIDE SEQUENCE [LARGE SCALE GENOMIC DNA]</scope>
    <source>
        <strain evidence="1 2">GAS242</strain>
    </source>
</reference>
<dbReference type="Proteomes" id="UP000190675">
    <property type="component" value="Chromosome I"/>
</dbReference>
<sequence length="126" mass="13808">MVYYLEILSREVVAEEDEISPSNAGGRMNPAKPAFPAYGSMQPCIRRRNELPLAISAKRQRDLVGAEKLAAPEEPKNVIRPARISTCDKAAPARSVMLHLRSCYVSKAAILTIPVQPVPVENRSPA</sequence>
<dbReference type="EMBL" id="LT670818">
    <property type="protein sequence ID" value="SHG39644.1"/>
    <property type="molecule type" value="Genomic_DNA"/>
</dbReference>
<organism evidence="1 2">
    <name type="scientific">Bradyrhizobium erythrophlei</name>
    <dbReference type="NCBI Taxonomy" id="1437360"/>
    <lineage>
        <taxon>Bacteria</taxon>
        <taxon>Pseudomonadati</taxon>
        <taxon>Pseudomonadota</taxon>
        <taxon>Alphaproteobacteria</taxon>
        <taxon>Hyphomicrobiales</taxon>
        <taxon>Nitrobacteraceae</taxon>
        <taxon>Bradyrhizobium</taxon>
    </lineage>
</organism>
<proteinExistence type="predicted"/>
<dbReference type="AlphaFoldDB" id="A0A1M5JGE0"/>
<evidence type="ECO:0000313" key="1">
    <source>
        <dbReference type="EMBL" id="SHG39644.1"/>
    </source>
</evidence>
<protein>
    <submittedName>
        <fullName evidence="1">Uncharacterized protein</fullName>
    </submittedName>
</protein>
<name>A0A1M5JGE0_9BRAD</name>
<evidence type="ECO:0000313" key="2">
    <source>
        <dbReference type="Proteomes" id="UP000190675"/>
    </source>
</evidence>
<accession>A0A1M5JGE0</accession>